<feature type="compositionally biased region" description="Basic residues" evidence="10">
    <location>
        <begin position="72"/>
        <end position="84"/>
    </location>
</feature>
<reference evidence="12" key="1">
    <citation type="submission" date="2016-04" db="EMBL/GenBank/DDBJ databases">
        <authorList>
            <person name="Evans L.H."/>
            <person name="Alamgir A."/>
            <person name="Owens N."/>
            <person name="Weber N.D."/>
            <person name="Virtaneva K."/>
            <person name="Barbian K."/>
            <person name="Babar A."/>
            <person name="Rosenke K."/>
        </authorList>
    </citation>
    <scope>NUCLEOTIDE SEQUENCE [LARGE SCALE GENOMIC DNA]</scope>
    <source>
        <strain evidence="12">CBS 101.48</strain>
    </source>
</reference>
<evidence type="ECO:0000313" key="13">
    <source>
        <dbReference type="Proteomes" id="UP000078561"/>
    </source>
</evidence>
<feature type="domain" description="C2H2-type" evidence="11">
    <location>
        <begin position="18"/>
        <end position="48"/>
    </location>
</feature>
<keyword evidence="7" id="KW-0804">Transcription</keyword>
<keyword evidence="13" id="KW-1185">Reference proteome</keyword>
<dbReference type="PROSITE" id="PS50157">
    <property type="entry name" value="ZINC_FINGER_C2H2_2"/>
    <property type="match status" value="2"/>
</dbReference>
<dbReference type="InterPro" id="IPR051007">
    <property type="entry name" value="creA/MIG_C2H2-ZnF"/>
</dbReference>
<evidence type="ECO:0000256" key="7">
    <source>
        <dbReference type="ARBA" id="ARBA00023163"/>
    </source>
</evidence>
<evidence type="ECO:0000256" key="5">
    <source>
        <dbReference type="ARBA" id="ARBA00022833"/>
    </source>
</evidence>
<dbReference type="InterPro" id="IPR036236">
    <property type="entry name" value="Znf_C2H2_sf"/>
</dbReference>
<comment type="subcellular location">
    <subcellularLocation>
        <location evidence="1">Nucleus</location>
    </subcellularLocation>
</comment>
<dbReference type="FunFam" id="3.30.160.60:FF:002343">
    <property type="entry name" value="Zinc finger protein 33A"/>
    <property type="match status" value="1"/>
</dbReference>
<dbReference type="OrthoDB" id="10018191at2759"/>
<dbReference type="SUPFAM" id="SSF57667">
    <property type="entry name" value="beta-beta-alpha zinc fingers"/>
    <property type="match status" value="1"/>
</dbReference>
<dbReference type="PANTHER" id="PTHR47428:SF2">
    <property type="entry name" value="ZINC FINGER PROTEIN RSV1"/>
    <property type="match status" value="1"/>
</dbReference>
<proteinExistence type="predicted"/>
<evidence type="ECO:0000256" key="8">
    <source>
        <dbReference type="ARBA" id="ARBA00023242"/>
    </source>
</evidence>
<protein>
    <recommendedName>
        <fullName evidence="11">C2H2-type domain-containing protein</fullName>
    </recommendedName>
</protein>
<dbReference type="STRING" id="4829.A0A163JW04"/>
<gene>
    <name evidence="12" type="primary">ABSGL_09260.1 scaffold 10873</name>
</gene>
<dbReference type="SMART" id="SM00355">
    <property type="entry name" value="ZnF_C2H2"/>
    <property type="match status" value="2"/>
</dbReference>
<evidence type="ECO:0000256" key="3">
    <source>
        <dbReference type="ARBA" id="ARBA00022737"/>
    </source>
</evidence>
<dbReference type="AlphaFoldDB" id="A0A163JW04"/>
<dbReference type="InterPro" id="IPR013087">
    <property type="entry name" value="Znf_C2H2_type"/>
</dbReference>
<name>A0A163JW04_ABSGL</name>
<dbReference type="Pfam" id="PF00096">
    <property type="entry name" value="zf-C2H2"/>
    <property type="match status" value="2"/>
</dbReference>
<sequence>MPLLKKRSYQRHSEPKLFQCTGYGDCNMVFTRSEHLARHARKHTGEKPFKCAVPGCERTFSRFDNMIQHTSTHSKHHDRKRGPNKKPTTTASTKKAAITTSQRQGNNNPLIIAPNRSRHGSSPSPLLLAPLTSPMNPPTSPLPHISLPVSPAAELKSPRSMDYFMHPTFLPSPKDLGLNLPASPLSSVDMPWSPPPLSPPTRKLSNVELDLPIHDLSMSHGVGAYGVHVSGDEFEALQAISQLSSSTIHPCVPTSLSTCSTQVNSFRQHLELAQESHSRLSPRS</sequence>
<evidence type="ECO:0000256" key="2">
    <source>
        <dbReference type="ARBA" id="ARBA00022723"/>
    </source>
</evidence>
<keyword evidence="4 9" id="KW-0863">Zinc-finger</keyword>
<organism evidence="12">
    <name type="scientific">Absidia glauca</name>
    <name type="common">Pin mould</name>
    <dbReference type="NCBI Taxonomy" id="4829"/>
    <lineage>
        <taxon>Eukaryota</taxon>
        <taxon>Fungi</taxon>
        <taxon>Fungi incertae sedis</taxon>
        <taxon>Mucoromycota</taxon>
        <taxon>Mucoromycotina</taxon>
        <taxon>Mucoromycetes</taxon>
        <taxon>Mucorales</taxon>
        <taxon>Cunninghamellaceae</taxon>
        <taxon>Absidia</taxon>
    </lineage>
</organism>
<dbReference type="GO" id="GO:0005737">
    <property type="term" value="C:cytoplasm"/>
    <property type="evidence" value="ECO:0007669"/>
    <property type="project" value="TreeGrafter"/>
</dbReference>
<keyword evidence="2" id="KW-0479">Metal-binding</keyword>
<dbReference type="GO" id="GO:0008270">
    <property type="term" value="F:zinc ion binding"/>
    <property type="evidence" value="ECO:0007669"/>
    <property type="project" value="UniProtKB-KW"/>
</dbReference>
<evidence type="ECO:0000256" key="10">
    <source>
        <dbReference type="SAM" id="MobiDB-lite"/>
    </source>
</evidence>
<evidence type="ECO:0000313" key="12">
    <source>
        <dbReference type="EMBL" id="SAM03431.1"/>
    </source>
</evidence>
<evidence type="ECO:0000256" key="6">
    <source>
        <dbReference type="ARBA" id="ARBA00023015"/>
    </source>
</evidence>
<dbReference type="GO" id="GO:0000433">
    <property type="term" value="P:carbon catabolite repression of transcription from RNA polymerase II promoter by glucose"/>
    <property type="evidence" value="ECO:0007669"/>
    <property type="project" value="TreeGrafter"/>
</dbReference>
<keyword evidence="8" id="KW-0539">Nucleus</keyword>
<evidence type="ECO:0000256" key="9">
    <source>
        <dbReference type="PROSITE-ProRule" id="PRU00042"/>
    </source>
</evidence>
<keyword evidence="5" id="KW-0862">Zinc</keyword>
<keyword evidence="6" id="KW-0805">Transcription regulation</keyword>
<dbReference type="GO" id="GO:0005634">
    <property type="term" value="C:nucleus"/>
    <property type="evidence" value="ECO:0007669"/>
    <property type="project" value="UniProtKB-SubCell"/>
</dbReference>
<evidence type="ECO:0000256" key="4">
    <source>
        <dbReference type="ARBA" id="ARBA00022771"/>
    </source>
</evidence>
<dbReference type="PANTHER" id="PTHR47428">
    <property type="entry name" value="REGULATORY PROTEIN MIG1-RELATED"/>
    <property type="match status" value="1"/>
</dbReference>
<dbReference type="EMBL" id="LT554135">
    <property type="protein sequence ID" value="SAM03431.1"/>
    <property type="molecule type" value="Genomic_DNA"/>
</dbReference>
<accession>A0A163JW04</accession>
<feature type="compositionally biased region" description="Low complexity" evidence="10">
    <location>
        <begin position="85"/>
        <end position="100"/>
    </location>
</feature>
<evidence type="ECO:0000256" key="1">
    <source>
        <dbReference type="ARBA" id="ARBA00004123"/>
    </source>
</evidence>
<dbReference type="Gene3D" id="3.30.160.60">
    <property type="entry name" value="Classic Zinc Finger"/>
    <property type="match status" value="2"/>
</dbReference>
<keyword evidence="3" id="KW-0677">Repeat</keyword>
<dbReference type="GO" id="GO:0000978">
    <property type="term" value="F:RNA polymerase II cis-regulatory region sequence-specific DNA binding"/>
    <property type="evidence" value="ECO:0007669"/>
    <property type="project" value="TreeGrafter"/>
</dbReference>
<dbReference type="PROSITE" id="PS00028">
    <property type="entry name" value="ZINC_FINGER_C2H2_1"/>
    <property type="match status" value="1"/>
</dbReference>
<dbReference type="InParanoid" id="A0A163JW04"/>
<evidence type="ECO:0000259" key="11">
    <source>
        <dbReference type="PROSITE" id="PS50157"/>
    </source>
</evidence>
<dbReference type="Proteomes" id="UP000078561">
    <property type="component" value="Unassembled WGS sequence"/>
</dbReference>
<feature type="region of interest" description="Disordered" evidence="10">
    <location>
        <begin position="70"/>
        <end position="124"/>
    </location>
</feature>
<feature type="domain" description="C2H2-type" evidence="11">
    <location>
        <begin position="49"/>
        <end position="78"/>
    </location>
</feature>